<sequence length="104" mass="12184">RTNAKKKRLSGSIFQDYTARNYLPPLTRSECTELRTNAMRLPSGLNCGLYPDNKTKDLKLTFYHRRNLEAINQKQICPYLDQIIAENAKCRSHFLIFMLSRFIV</sequence>
<proteinExistence type="predicted"/>
<dbReference type="EMBL" id="HACG01016777">
    <property type="protein sequence ID" value="CEK63642.1"/>
    <property type="molecule type" value="Transcribed_RNA"/>
</dbReference>
<reference evidence="1" key="1">
    <citation type="submission" date="2014-12" db="EMBL/GenBank/DDBJ databases">
        <title>Insight into the proteome of Arion vulgaris.</title>
        <authorList>
            <person name="Aradska J."/>
            <person name="Bulat T."/>
            <person name="Smidak R."/>
            <person name="Sarate P."/>
            <person name="Gangsoo J."/>
            <person name="Sialana F."/>
            <person name="Bilban M."/>
            <person name="Lubec G."/>
        </authorList>
    </citation>
    <scope>NUCLEOTIDE SEQUENCE</scope>
    <source>
        <tissue evidence="1">Skin</tissue>
    </source>
</reference>
<feature type="non-terminal residue" evidence="1">
    <location>
        <position position="1"/>
    </location>
</feature>
<name>A0A0B6Z5J0_9EUPU</name>
<protein>
    <submittedName>
        <fullName evidence="1">Uncharacterized protein</fullName>
    </submittedName>
</protein>
<organism evidence="1">
    <name type="scientific">Arion vulgaris</name>
    <dbReference type="NCBI Taxonomy" id="1028688"/>
    <lineage>
        <taxon>Eukaryota</taxon>
        <taxon>Metazoa</taxon>
        <taxon>Spiralia</taxon>
        <taxon>Lophotrochozoa</taxon>
        <taxon>Mollusca</taxon>
        <taxon>Gastropoda</taxon>
        <taxon>Heterobranchia</taxon>
        <taxon>Euthyneura</taxon>
        <taxon>Panpulmonata</taxon>
        <taxon>Eupulmonata</taxon>
        <taxon>Stylommatophora</taxon>
        <taxon>Helicina</taxon>
        <taxon>Arionoidea</taxon>
        <taxon>Arionidae</taxon>
        <taxon>Arion</taxon>
    </lineage>
</organism>
<accession>A0A0B6Z5J0</accession>
<dbReference type="AlphaFoldDB" id="A0A0B6Z5J0"/>
<gene>
    <name evidence="1" type="primary">ORF48995</name>
</gene>
<evidence type="ECO:0000313" key="1">
    <source>
        <dbReference type="EMBL" id="CEK63642.1"/>
    </source>
</evidence>